<sequence>MTGSGNAQSASSVEITVTVDSAPRTAAEDAPGEARSTGDSHEAFVTLEREVALLLRRGRAIQARLAGQLHHELDGAAYGLLVLLDDAGPLRASDVVARLGLDKSTVSRQVASLVDLGLVDRAADPDDGRAQVLSTSREGHARLSELRDARRARWEADLSGWETTDVATLATLLGRLNRLGEAREAELKATSTPDRS</sequence>
<dbReference type="PROSITE" id="PS01117">
    <property type="entry name" value="HTH_MARR_1"/>
    <property type="match status" value="1"/>
</dbReference>
<feature type="compositionally biased region" description="Polar residues" evidence="4">
    <location>
        <begin position="1"/>
        <end position="19"/>
    </location>
</feature>
<dbReference type="Proteomes" id="UP000468828">
    <property type="component" value="Unassembled WGS sequence"/>
</dbReference>
<dbReference type="InterPro" id="IPR023187">
    <property type="entry name" value="Tscrpt_reg_MarR-type_CS"/>
</dbReference>
<dbReference type="GO" id="GO:0003677">
    <property type="term" value="F:DNA binding"/>
    <property type="evidence" value="ECO:0007669"/>
    <property type="project" value="UniProtKB-KW"/>
</dbReference>
<dbReference type="PANTHER" id="PTHR33164">
    <property type="entry name" value="TRANSCRIPTIONAL REGULATOR, MARR FAMILY"/>
    <property type="match status" value="1"/>
</dbReference>
<keyword evidence="8" id="KW-1185">Reference proteome</keyword>
<evidence type="ECO:0000313" key="8">
    <source>
        <dbReference type="Proteomes" id="UP000468828"/>
    </source>
</evidence>
<comment type="caution">
    <text evidence="7">The sequence shown here is derived from an EMBL/GenBank/DDBJ whole genome shotgun (WGS) entry which is preliminary data.</text>
</comment>
<dbReference type="Proteomes" id="UP000471152">
    <property type="component" value="Unassembled WGS sequence"/>
</dbReference>
<evidence type="ECO:0000256" key="1">
    <source>
        <dbReference type="ARBA" id="ARBA00023015"/>
    </source>
</evidence>
<evidence type="ECO:0000256" key="2">
    <source>
        <dbReference type="ARBA" id="ARBA00023125"/>
    </source>
</evidence>
<dbReference type="PANTHER" id="PTHR33164:SF57">
    <property type="entry name" value="MARR-FAMILY TRANSCRIPTIONAL REGULATOR"/>
    <property type="match status" value="1"/>
</dbReference>
<dbReference type="SMART" id="SM00347">
    <property type="entry name" value="HTH_MARR"/>
    <property type="match status" value="1"/>
</dbReference>
<keyword evidence="2" id="KW-0238">DNA-binding</keyword>
<feature type="region of interest" description="Disordered" evidence="4">
    <location>
        <begin position="1"/>
        <end position="39"/>
    </location>
</feature>
<evidence type="ECO:0000256" key="4">
    <source>
        <dbReference type="SAM" id="MobiDB-lite"/>
    </source>
</evidence>
<dbReference type="GO" id="GO:0006950">
    <property type="term" value="P:response to stress"/>
    <property type="evidence" value="ECO:0007669"/>
    <property type="project" value="TreeGrafter"/>
</dbReference>
<evidence type="ECO:0000313" key="9">
    <source>
        <dbReference type="Proteomes" id="UP000471152"/>
    </source>
</evidence>
<dbReference type="EMBL" id="JAAGWH010000013">
    <property type="protein sequence ID" value="NEK93458.1"/>
    <property type="molecule type" value="Genomic_DNA"/>
</dbReference>
<proteinExistence type="predicted"/>
<dbReference type="PROSITE" id="PS50995">
    <property type="entry name" value="HTH_MARR_2"/>
    <property type="match status" value="1"/>
</dbReference>
<evidence type="ECO:0000313" key="7">
    <source>
        <dbReference type="EMBL" id="NEN50225.1"/>
    </source>
</evidence>
<organism evidence="7 9">
    <name type="scientific">Modestobacter muralis</name>
    <dbReference type="NCBI Taxonomy" id="1608614"/>
    <lineage>
        <taxon>Bacteria</taxon>
        <taxon>Bacillati</taxon>
        <taxon>Actinomycetota</taxon>
        <taxon>Actinomycetes</taxon>
        <taxon>Geodermatophilales</taxon>
        <taxon>Geodermatophilaceae</taxon>
        <taxon>Modestobacter</taxon>
    </lineage>
</organism>
<gene>
    <name evidence="7" type="ORF">G3R41_04605</name>
    <name evidence="6" type="ORF">GCU67_04605</name>
</gene>
<evidence type="ECO:0000256" key="3">
    <source>
        <dbReference type="ARBA" id="ARBA00023163"/>
    </source>
</evidence>
<dbReference type="Gene3D" id="1.10.10.10">
    <property type="entry name" value="Winged helix-like DNA-binding domain superfamily/Winged helix DNA-binding domain"/>
    <property type="match status" value="1"/>
</dbReference>
<reference evidence="7 9" key="2">
    <citation type="submission" date="2020-02" db="EMBL/GenBank/DDBJ databases">
        <title>The WGS of Modestobacter muralis DSM 100205.</title>
        <authorList>
            <person name="Jiang Z."/>
        </authorList>
    </citation>
    <scope>NUCLEOTIDE SEQUENCE [LARGE SCALE GENOMIC DNA]</scope>
    <source>
        <strain evidence="7 9">DSM 100205</strain>
    </source>
</reference>
<dbReference type="EMBL" id="JAAGWB010000013">
    <property type="protein sequence ID" value="NEN50225.1"/>
    <property type="molecule type" value="Genomic_DNA"/>
</dbReference>
<name>A0A6P0H4N9_9ACTN</name>
<dbReference type="CDD" id="cd00090">
    <property type="entry name" value="HTH_ARSR"/>
    <property type="match status" value="1"/>
</dbReference>
<evidence type="ECO:0000259" key="5">
    <source>
        <dbReference type="PROSITE" id="PS50995"/>
    </source>
</evidence>
<keyword evidence="1" id="KW-0805">Transcription regulation</keyword>
<dbReference type="InterPro" id="IPR036388">
    <property type="entry name" value="WH-like_DNA-bd_sf"/>
</dbReference>
<dbReference type="InterPro" id="IPR000835">
    <property type="entry name" value="HTH_MarR-typ"/>
</dbReference>
<dbReference type="InterPro" id="IPR011991">
    <property type="entry name" value="ArsR-like_HTH"/>
</dbReference>
<dbReference type="Pfam" id="PF12802">
    <property type="entry name" value="MarR_2"/>
    <property type="match status" value="1"/>
</dbReference>
<reference evidence="6 8" key="1">
    <citation type="submission" date="2020-01" db="EMBL/GenBank/DDBJ databases">
        <title>the WGS Modestobacter muralis CPCC 204518.</title>
        <authorList>
            <person name="Jiang Z."/>
        </authorList>
    </citation>
    <scope>NUCLEOTIDE SEQUENCE [LARGE SCALE GENOMIC DNA]</scope>
    <source>
        <strain evidence="6 8">DSM 100205</strain>
    </source>
</reference>
<dbReference type="GO" id="GO:0003700">
    <property type="term" value="F:DNA-binding transcription factor activity"/>
    <property type="evidence" value="ECO:0007669"/>
    <property type="project" value="InterPro"/>
</dbReference>
<dbReference type="AlphaFoldDB" id="A0A6P0H4N9"/>
<protein>
    <submittedName>
        <fullName evidence="7">MarR family transcriptional regulator</fullName>
    </submittedName>
</protein>
<accession>A0A6P0H4N9</accession>
<dbReference type="InterPro" id="IPR036390">
    <property type="entry name" value="WH_DNA-bd_sf"/>
</dbReference>
<evidence type="ECO:0000313" key="6">
    <source>
        <dbReference type="EMBL" id="NEK93458.1"/>
    </source>
</evidence>
<feature type="domain" description="HTH marR-type" evidence="5">
    <location>
        <begin position="41"/>
        <end position="178"/>
    </location>
</feature>
<dbReference type="SUPFAM" id="SSF46785">
    <property type="entry name" value="Winged helix' DNA-binding domain"/>
    <property type="match status" value="1"/>
</dbReference>
<keyword evidence="3" id="KW-0804">Transcription</keyword>
<dbReference type="InterPro" id="IPR039422">
    <property type="entry name" value="MarR/SlyA-like"/>
</dbReference>